<dbReference type="HOGENOM" id="CLU_1737189_0_0_7"/>
<dbReference type="EMBL" id="AZHX01001531">
    <property type="protein sequence ID" value="ETX02414.1"/>
    <property type="molecule type" value="Genomic_DNA"/>
</dbReference>
<dbReference type="Pfam" id="PF00174">
    <property type="entry name" value="Oxidored_molyb"/>
    <property type="match status" value="1"/>
</dbReference>
<feature type="domain" description="Oxidoreductase molybdopterin-binding" evidence="1">
    <location>
        <begin position="45"/>
        <end position="135"/>
    </location>
</feature>
<dbReference type="AlphaFoldDB" id="W4LWD6"/>
<dbReference type="Gene3D" id="3.90.420.10">
    <property type="entry name" value="Oxidoreductase, molybdopterin-binding domain"/>
    <property type="match status" value="1"/>
</dbReference>
<keyword evidence="3" id="KW-1185">Reference proteome</keyword>
<reference evidence="2 3" key="1">
    <citation type="journal article" date="2014" name="Nature">
        <title>An environmental bacterial taxon with a large and distinct metabolic repertoire.</title>
        <authorList>
            <person name="Wilson M.C."/>
            <person name="Mori T."/>
            <person name="Ruckert C."/>
            <person name="Uria A.R."/>
            <person name="Helf M.J."/>
            <person name="Takada K."/>
            <person name="Gernert C."/>
            <person name="Steffens U.A."/>
            <person name="Heycke N."/>
            <person name="Schmitt S."/>
            <person name="Rinke C."/>
            <person name="Helfrich E.J."/>
            <person name="Brachmann A.O."/>
            <person name="Gurgui C."/>
            <person name="Wakimoto T."/>
            <person name="Kracht M."/>
            <person name="Crusemann M."/>
            <person name="Hentschel U."/>
            <person name="Abe I."/>
            <person name="Matsunaga S."/>
            <person name="Kalinowski J."/>
            <person name="Takeyama H."/>
            <person name="Piel J."/>
        </authorList>
    </citation>
    <scope>NUCLEOTIDE SEQUENCE [LARGE SCALE GENOMIC DNA]</scope>
    <source>
        <strain evidence="3">TSY2</strain>
    </source>
</reference>
<gene>
    <name evidence="2" type="ORF">ETSY2_35600</name>
</gene>
<dbReference type="Proteomes" id="UP000019140">
    <property type="component" value="Unassembled WGS sequence"/>
</dbReference>
<evidence type="ECO:0000313" key="2">
    <source>
        <dbReference type="EMBL" id="ETX02414.1"/>
    </source>
</evidence>
<evidence type="ECO:0000259" key="1">
    <source>
        <dbReference type="Pfam" id="PF00174"/>
    </source>
</evidence>
<protein>
    <recommendedName>
        <fullName evidence="1">Oxidoreductase molybdopterin-binding domain-containing protein</fullName>
    </recommendedName>
</protein>
<accession>W4LWD6</accession>
<dbReference type="InterPro" id="IPR000572">
    <property type="entry name" value="OxRdtase_Mopterin-bd_dom"/>
</dbReference>
<proteinExistence type="predicted"/>
<organism evidence="2 3">
    <name type="scientific">Candidatus Entotheonella gemina</name>
    <dbReference type="NCBI Taxonomy" id="1429439"/>
    <lineage>
        <taxon>Bacteria</taxon>
        <taxon>Pseudomonadati</taxon>
        <taxon>Nitrospinota/Tectimicrobiota group</taxon>
        <taxon>Candidatus Tectimicrobiota</taxon>
        <taxon>Candidatus Entotheonellia</taxon>
        <taxon>Candidatus Entotheonellales</taxon>
        <taxon>Candidatus Entotheonellaceae</taxon>
        <taxon>Candidatus Entotheonella</taxon>
    </lineage>
</organism>
<name>W4LWD6_9BACT</name>
<dbReference type="InterPro" id="IPR036374">
    <property type="entry name" value="OxRdtase_Mopterin-bd_sf"/>
</dbReference>
<dbReference type="SUPFAM" id="SSF56524">
    <property type="entry name" value="Oxidoreductase molybdopterin-binding domain"/>
    <property type="match status" value="1"/>
</dbReference>
<evidence type="ECO:0000313" key="3">
    <source>
        <dbReference type="Proteomes" id="UP000019140"/>
    </source>
</evidence>
<sequence length="150" mass="15726">MNTATLRIEGEVVTPRQFGFADLAALPQQIPDISALAPGRQGCAVRLRALLDETGLGARATHIMLYADDGEYSASVPLDTVIDHAVIIYGLGNRPLPAEQGGPMRFLIPDVTACGIGEVDACANVKCLSSIEASDGRGPDTRPTNGPANR</sequence>
<comment type="caution">
    <text evidence="2">The sequence shown here is derived from an EMBL/GenBank/DDBJ whole genome shotgun (WGS) entry which is preliminary data.</text>
</comment>